<protein>
    <recommendedName>
        <fullName evidence="1">Beta-lactamase-related domain-containing protein</fullName>
    </recommendedName>
</protein>
<proteinExistence type="predicted"/>
<dbReference type="InterPro" id="IPR012338">
    <property type="entry name" value="Beta-lactam/transpept-like"/>
</dbReference>
<reference evidence="2 3" key="1">
    <citation type="journal article" date="2016" name="Environ. Microbiol.">
        <title>New Methyloceanibacter diversity from North Sea sediments includes methanotroph containing solely the soluble methane monooxygenase.</title>
        <authorList>
            <person name="Vekeman B."/>
            <person name="Kerckhof F.M."/>
            <person name="Cremers G."/>
            <person name="de Vos P."/>
            <person name="Vandamme P."/>
            <person name="Boon N."/>
            <person name="Op den Camp H.J."/>
            <person name="Heylen K."/>
        </authorList>
    </citation>
    <scope>NUCLEOTIDE SEQUENCE [LARGE SCALE GENOMIC DNA]</scope>
    <source>
        <strain evidence="2 3">R-67175</strain>
    </source>
</reference>
<dbReference type="Proteomes" id="UP000094472">
    <property type="component" value="Unassembled WGS sequence"/>
</dbReference>
<accession>A0A1E3W7H6</accession>
<dbReference type="PANTHER" id="PTHR43283:SF7">
    <property type="entry name" value="BETA-LACTAMASE-RELATED DOMAIN-CONTAINING PROTEIN"/>
    <property type="match status" value="1"/>
</dbReference>
<dbReference type="SUPFAM" id="SSF56601">
    <property type="entry name" value="beta-lactamase/transpeptidase-like"/>
    <property type="match status" value="1"/>
</dbReference>
<dbReference type="AlphaFoldDB" id="A0A1E3W7H6"/>
<dbReference type="InterPro" id="IPR050789">
    <property type="entry name" value="Diverse_Enzym_Activities"/>
</dbReference>
<feature type="domain" description="Beta-lactamase-related" evidence="1">
    <location>
        <begin position="170"/>
        <end position="440"/>
    </location>
</feature>
<sequence>MLAVVLVVTAGAIVLPRAYRVALLASGYMAQTLCTGVFVSDRSFDDVMAQDLTGPGFGLAVFFQPSANPKAEAVTVSANGIATQTSLHRDGLGCTLIHDVKPETLRAQSAGLFSAGTSTNSDPDNAALWPEGERVLAWSPPDGVDGEALAAAIEDIFAEPDPAHPRGTRALLVVHEGRIVAERYAPGFDASTPLIGWSMSKAATNALVGMRVMDGAINLNDSALLPEWRAVDDPRRAITLNELMRMTSGLAFQEDYGSDLSDVAQMLFVNGDASGFAASMPLVHAPGTKWSYSSGTTNVIAGVLRETFASERDYLRFPNARLFKPLGMTSAVLAPDAAGTFVGSSFLYASARDWARLGLFFLRDGVWQGNRLLPAGWLAYSLRPTPLSPENEYGAQMWLKLPLSPGLGEPPMPDDGYYMLGYQGQAVAILPSRDLVVVRLGLTPDGGDWDTARNLAPLVYAFPAKDG</sequence>
<gene>
    <name evidence="2" type="ORF">AUC69_05655</name>
</gene>
<name>A0A1E3W7H6_9HYPH</name>
<evidence type="ECO:0000313" key="3">
    <source>
        <dbReference type="Proteomes" id="UP000094472"/>
    </source>
</evidence>
<dbReference type="InterPro" id="IPR001466">
    <property type="entry name" value="Beta-lactam-related"/>
</dbReference>
<organism evidence="2 3">
    <name type="scientific">Methyloceanibacter superfactus</name>
    <dbReference type="NCBI Taxonomy" id="1774969"/>
    <lineage>
        <taxon>Bacteria</taxon>
        <taxon>Pseudomonadati</taxon>
        <taxon>Pseudomonadota</taxon>
        <taxon>Alphaproteobacteria</taxon>
        <taxon>Hyphomicrobiales</taxon>
        <taxon>Hyphomicrobiaceae</taxon>
        <taxon>Methyloceanibacter</taxon>
    </lineage>
</organism>
<dbReference type="EMBL" id="LPWF01000004">
    <property type="protein sequence ID" value="ODS01731.1"/>
    <property type="molecule type" value="Genomic_DNA"/>
</dbReference>
<dbReference type="STRING" id="1774969.AUC69_05655"/>
<comment type="caution">
    <text evidence="2">The sequence shown here is derived from an EMBL/GenBank/DDBJ whole genome shotgun (WGS) entry which is preliminary data.</text>
</comment>
<evidence type="ECO:0000259" key="1">
    <source>
        <dbReference type="Pfam" id="PF00144"/>
    </source>
</evidence>
<evidence type="ECO:0000313" key="2">
    <source>
        <dbReference type="EMBL" id="ODS01731.1"/>
    </source>
</evidence>
<dbReference type="Pfam" id="PF00144">
    <property type="entry name" value="Beta-lactamase"/>
    <property type="match status" value="1"/>
</dbReference>
<dbReference type="Gene3D" id="3.40.710.10">
    <property type="entry name" value="DD-peptidase/beta-lactamase superfamily"/>
    <property type="match status" value="1"/>
</dbReference>
<keyword evidence="3" id="KW-1185">Reference proteome</keyword>
<dbReference type="PANTHER" id="PTHR43283">
    <property type="entry name" value="BETA-LACTAMASE-RELATED"/>
    <property type="match status" value="1"/>
</dbReference>